<proteinExistence type="predicted"/>
<organism evidence="1 2">
    <name type="scientific">Geobacter pickeringii</name>
    <dbReference type="NCBI Taxonomy" id="345632"/>
    <lineage>
        <taxon>Bacteria</taxon>
        <taxon>Pseudomonadati</taxon>
        <taxon>Thermodesulfobacteriota</taxon>
        <taxon>Desulfuromonadia</taxon>
        <taxon>Geobacterales</taxon>
        <taxon>Geobacteraceae</taxon>
        <taxon>Geobacter</taxon>
    </lineage>
</organism>
<dbReference type="AlphaFoldDB" id="A0A0B5BCP5"/>
<keyword evidence="2" id="KW-1185">Reference proteome</keyword>
<gene>
    <name evidence="1" type="ORF">GPICK_15025</name>
</gene>
<evidence type="ECO:0000313" key="2">
    <source>
        <dbReference type="Proteomes" id="UP000057609"/>
    </source>
</evidence>
<dbReference type="OrthoDB" id="5397838at2"/>
<dbReference type="RefSeq" id="WP_039744559.1">
    <property type="nucleotide sequence ID" value="NZ_CP009788.1"/>
</dbReference>
<dbReference type="HOGENOM" id="CLU_2167340_0_0_7"/>
<accession>A0A0B5BCP5</accession>
<dbReference type="EMBL" id="CP009788">
    <property type="protein sequence ID" value="AJE04498.1"/>
    <property type="molecule type" value="Genomic_DNA"/>
</dbReference>
<sequence>MGTMTRLRVLATVAVNAVVPATKKGGVGNPASAHPGTPVPPGRIPVSPAAISACLAHPESYVDGGGNLSLFFCDAPALAAPFLLFRLKRLGFSRCRAAVHADGIVLTARR</sequence>
<dbReference type="KEGG" id="gpi:GPICK_15025"/>
<reference evidence="1 2" key="1">
    <citation type="journal article" date="2015" name="Genome Announc.">
        <title>Complete Genome of Geobacter pickeringii G13T, a Metal-Reducing Isolate from Sedimentary Kaolin Deposits.</title>
        <authorList>
            <person name="Badalamenti J.P."/>
            <person name="Bond D.R."/>
        </authorList>
    </citation>
    <scope>NUCLEOTIDE SEQUENCE [LARGE SCALE GENOMIC DNA]</scope>
    <source>
        <strain evidence="1 2">G13</strain>
    </source>
</reference>
<evidence type="ECO:0000313" key="1">
    <source>
        <dbReference type="EMBL" id="AJE04498.1"/>
    </source>
</evidence>
<name>A0A0B5BCP5_9BACT</name>
<dbReference type="Proteomes" id="UP000057609">
    <property type="component" value="Chromosome"/>
</dbReference>
<protein>
    <submittedName>
        <fullName evidence="1">Uncharacterized protein</fullName>
    </submittedName>
</protein>